<keyword evidence="1" id="KW-0812">Transmembrane</keyword>
<comment type="caution">
    <text evidence="2">The sequence shown here is derived from an EMBL/GenBank/DDBJ whole genome shotgun (WGS) entry which is preliminary data.</text>
</comment>
<feature type="transmembrane region" description="Helical" evidence="1">
    <location>
        <begin position="117"/>
        <end position="137"/>
    </location>
</feature>
<feature type="transmembrane region" description="Helical" evidence="1">
    <location>
        <begin position="57"/>
        <end position="79"/>
    </location>
</feature>
<protein>
    <submittedName>
        <fullName evidence="2">Uncharacterized protein</fullName>
    </submittedName>
</protein>
<keyword evidence="1" id="KW-1133">Transmembrane helix</keyword>
<feature type="transmembrane region" description="Helical" evidence="1">
    <location>
        <begin position="144"/>
        <end position="165"/>
    </location>
</feature>
<reference evidence="2 3" key="1">
    <citation type="submission" date="2020-04" db="EMBL/GenBank/DDBJ databases">
        <authorList>
            <person name="Klaysubun C."/>
            <person name="Duangmal K."/>
            <person name="Lipun K."/>
        </authorList>
    </citation>
    <scope>NUCLEOTIDE SEQUENCE [LARGE SCALE GENOMIC DNA]</scope>
    <source>
        <strain evidence="2 3">JCM 11839</strain>
    </source>
</reference>
<keyword evidence="3" id="KW-1185">Reference proteome</keyword>
<evidence type="ECO:0000313" key="2">
    <source>
        <dbReference type="EMBL" id="NMH79106.1"/>
    </source>
</evidence>
<evidence type="ECO:0000256" key="1">
    <source>
        <dbReference type="SAM" id="Phobius"/>
    </source>
</evidence>
<feature type="transmembrane region" description="Helical" evidence="1">
    <location>
        <begin position="91"/>
        <end position="111"/>
    </location>
</feature>
<organism evidence="2 3">
    <name type="scientific">Pseudonocardia xinjiangensis</name>
    <dbReference type="NCBI Taxonomy" id="75289"/>
    <lineage>
        <taxon>Bacteria</taxon>
        <taxon>Bacillati</taxon>
        <taxon>Actinomycetota</taxon>
        <taxon>Actinomycetes</taxon>
        <taxon>Pseudonocardiales</taxon>
        <taxon>Pseudonocardiaceae</taxon>
        <taxon>Pseudonocardia</taxon>
    </lineage>
</organism>
<dbReference type="EMBL" id="JAAXKY010000059">
    <property type="protein sequence ID" value="NMH79106.1"/>
    <property type="molecule type" value="Genomic_DNA"/>
</dbReference>
<dbReference type="RefSeq" id="WP_169397172.1">
    <property type="nucleotide sequence ID" value="NZ_JAAXKY010000059.1"/>
</dbReference>
<evidence type="ECO:0000313" key="3">
    <source>
        <dbReference type="Proteomes" id="UP001296706"/>
    </source>
</evidence>
<proteinExistence type="predicted"/>
<sequence length="764" mass="74952">MTVGRIPPALLAAAALAVVPLVTLPLPWWTAPRQPVVLLGVGPALPGAAARWPGWELLGPLRTVLLAALVVAAVSVVLLRSRRGGRWAVAARVLLVAAGAGLVATGVWVLAGWGGSAAAGAVIAILSGVGVVVLGAVRTPRATVVRLLVADFLAVALVAAAVPLLPGGAGPAMGDRSAGPFVHVAGLDAPQFRSGTTGLAGSAGTRVVALDAGVGAASRDGLAVVDARGRADVLAVTPHDPPSTAGPSILGVSGGRVVRWSAADALTVTGLDAADPVAVTVHGVSAASPPGPDGVVWLRATGDPPGTARLLDLAERDGTQSAAGTFLPVFTILGPTDSTPIDVTAVLPVRDGGLRFVAQAAGVRLERLSSGPTARAEVTVLAGGLDPGCGITGSGPASFLPGPSPLAVDAGGGIWFVAGEAAAARLVRLDPGGDLRAVAAPLPGAVTALTVAPAGDIVLALAGADGPALWRLPRPDSALGDLPPPPSSCTPHPAPVARPVGLVPVARAGRDTLGVPLGVDGRWAAGTAGPGAEVAVVAADGTRTPVGTRRDGTPGRVWPDGAGGVWWLESAPGPDPAIALVHGTAAGEQRLPAQPDPAAGAGGATGLVPDLGGRPPLLATPAGAFRIDGGAATRVLDGRVGSGVVRADGRGWVLVDGRLFTLDGDRVLGTVIDAGGRAGDITPVAVQLARGVAPAALALPRATVALDRAGRAVVVADDVVLAVGDDGGVSVVAQDRRLVGLGLFAAEGGLMAYDAGDVLRVDLP</sequence>
<gene>
    <name evidence="2" type="ORF">HF577_18685</name>
</gene>
<keyword evidence="1" id="KW-0472">Membrane</keyword>
<dbReference type="Proteomes" id="UP001296706">
    <property type="component" value="Unassembled WGS sequence"/>
</dbReference>
<name>A0ABX1RIT2_9PSEU</name>
<accession>A0ABX1RIT2</accession>